<dbReference type="EMBL" id="CADEAL010003458">
    <property type="protein sequence ID" value="CAB1444816.1"/>
    <property type="molecule type" value="Genomic_DNA"/>
</dbReference>
<sequence length="138" mass="15524">MLAPKAGAPEPHGDTGRDSLIPEIPCGMQPGPISSSHCGRWIRAHQWLAETISLTELKPFLSTGVRDSRSPQKQSLYEPTCLSAVIQQTLARVSTRGRSEERRWQRGFLRKHPLHWLASRTTLLRPEDFAECARKSRG</sequence>
<feature type="region of interest" description="Disordered" evidence="1">
    <location>
        <begin position="1"/>
        <end position="20"/>
    </location>
</feature>
<evidence type="ECO:0000313" key="2">
    <source>
        <dbReference type="EMBL" id="CAB1444816.1"/>
    </source>
</evidence>
<dbReference type="Proteomes" id="UP001153269">
    <property type="component" value="Unassembled WGS sequence"/>
</dbReference>
<evidence type="ECO:0000313" key="3">
    <source>
        <dbReference type="Proteomes" id="UP001153269"/>
    </source>
</evidence>
<keyword evidence="3" id="KW-1185">Reference proteome</keyword>
<name>A0A9N7V8N6_PLEPL</name>
<gene>
    <name evidence="2" type="ORF">PLEPLA_LOCUS32534</name>
</gene>
<proteinExistence type="predicted"/>
<evidence type="ECO:0000256" key="1">
    <source>
        <dbReference type="SAM" id="MobiDB-lite"/>
    </source>
</evidence>
<protein>
    <submittedName>
        <fullName evidence="2">Uncharacterized protein</fullName>
    </submittedName>
</protein>
<dbReference type="AlphaFoldDB" id="A0A9N7V8N6"/>
<reference evidence="2" key="1">
    <citation type="submission" date="2020-03" db="EMBL/GenBank/DDBJ databases">
        <authorList>
            <person name="Weist P."/>
        </authorList>
    </citation>
    <scope>NUCLEOTIDE SEQUENCE</scope>
</reference>
<comment type="caution">
    <text evidence="2">The sequence shown here is derived from an EMBL/GenBank/DDBJ whole genome shotgun (WGS) entry which is preliminary data.</text>
</comment>
<organism evidence="2 3">
    <name type="scientific">Pleuronectes platessa</name>
    <name type="common">European plaice</name>
    <dbReference type="NCBI Taxonomy" id="8262"/>
    <lineage>
        <taxon>Eukaryota</taxon>
        <taxon>Metazoa</taxon>
        <taxon>Chordata</taxon>
        <taxon>Craniata</taxon>
        <taxon>Vertebrata</taxon>
        <taxon>Euteleostomi</taxon>
        <taxon>Actinopterygii</taxon>
        <taxon>Neopterygii</taxon>
        <taxon>Teleostei</taxon>
        <taxon>Neoteleostei</taxon>
        <taxon>Acanthomorphata</taxon>
        <taxon>Carangaria</taxon>
        <taxon>Pleuronectiformes</taxon>
        <taxon>Pleuronectoidei</taxon>
        <taxon>Pleuronectidae</taxon>
        <taxon>Pleuronectes</taxon>
    </lineage>
</organism>
<accession>A0A9N7V8N6</accession>